<dbReference type="EMBL" id="GGFJ01011805">
    <property type="protein sequence ID" value="MBW60946.1"/>
    <property type="molecule type" value="Transcribed_RNA"/>
</dbReference>
<accession>A0A2M4C6F6</accession>
<reference evidence="1" key="1">
    <citation type="submission" date="2018-01" db="EMBL/GenBank/DDBJ databases">
        <title>An insight into the sialome of Amazonian anophelines.</title>
        <authorList>
            <person name="Ribeiro J.M."/>
            <person name="Scarpassa V."/>
            <person name="Calvo E."/>
        </authorList>
    </citation>
    <scope>NUCLEOTIDE SEQUENCE</scope>
    <source>
        <tissue evidence="1">Salivary glands</tissue>
    </source>
</reference>
<name>A0A2M4C6F6_9DIPT</name>
<organism evidence="1">
    <name type="scientific">Anopheles marajoara</name>
    <dbReference type="NCBI Taxonomy" id="58244"/>
    <lineage>
        <taxon>Eukaryota</taxon>
        <taxon>Metazoa</taxon>
        <taxon>Ecdysozoa</taxon>
        <taxon>Arthropoda</taxon>
        <taxon>Hexapoda</taxon>
        <taxon>Insecta</taxon>
        <taxon>Pterygota</taxon>
        <taxon>Neoptera</taxon>
        <taxon>Endopterygota</taxon>
        <taxon>Diptera</taxon>
        <taxon>Nematocera</taxon>
        <taxon>Culicoidea</taxon>
        <taxon>Culicidae</taxon>
        <taxon>Anophelinae</taxon>
        <taxon>Anopheles</taxon>
    </lineage>
</organism>
<proteinExistence type="predicted"/>
<dbReference type="AlphaFoldDB" id="A0A2M4C6F6"/>
<evidence type="ECO:0000313" key="1">
    <source>
        <dbReference type="EMBL" id="MBW60946.1"/>
    </source>
</evidence>
<sequence length="141" mass="16316">MPKGVQRIILLQRVLKLFAQCRAHFLVDRHTSKPGGVIIEEQLLSRGSFLRKGGLYCRQHLCWHFFLAAKVLKRPNQVKVFLKIVQFRLAVNRQQSLTCASISHRKRYVGRRVVQRLQIARLQAFAENLIEAILVLGSQMN</sequence>
<protein>
    <submittedName>
        <fullName evidence="1">Putative secreted protein</fullName>
    </submittedName>
</protein>